<reference evidence="3" key="2">
    <citation type="journal article" date="2018" name="Plant J.">
        <title>The Sorghum bicolor reference genome: improved assembly, gene annotations, a transcriptome atlas, and signatures of genome organization.</title>
        <authorList>
            <person name="McCormick R.F."/>
            <person name="Truong S.K."/>
            <person name="Sreedasyam A."/>
            <person name="Jenkins J."/>
            <person name="Shu S."/>
            <person name="Sims D."/>
            <person name="Kennedy M."/>
            <person name="Amirebrahimi M."/>
            <person name="Weers B.D."/>
            <person name="McKinley B."/>
            <person name="Mattison A."/>
            <person name="Morishige D.T."/>
            <person name="Grimwood J."/>
            <person name="Schmutz J."/>
            <person name="Mullet J.E."/>
        </authorList>
    </citation>
    <scope>NUCLEOTIDE SEQUENCE [LARGE SCALE GENOMIC DNA]</scope>
    <source>
        <strain evidence="3">cv. BTx623</strain>
    </source>
</reference>
<sequence>MMGGPGWRQEARLTAKSPHKFEHCGGDHQHYATGREMRMGPCVPAAAGPAAAEARPAEACERPPPLPPRRKRTKETPHGGRGRYGTISGR</sequence>
<protein>
    <submittedName>
        <fullName evidence="2">Uncharacterized protein</fullName>
    </submittedName>
</protein>
<name>A0A1B6QCZ2_SORBI</name>
<dbReference type="InParanoid" id="A0A1B6QCZ2"/>
<organism evidence="2 3">
    <name type="scientific">Sorghum bicolor</name>
    <name type="common">Sorghum</name>
    <name type="synonym">Sorghum vulgare</name>
    <dbReference type="NCBI Taxonomy" id="4558"/>
    <lineage>
        <taxon>Eukaryota</taxon>
        <taxon>Viridiplantae</taxon>
        <taxon>Streptophyta</taxon>
        <taxon>Embryophyta</taxon>
        <taxon>Tracheophyta</taxon>
        <taxon>Spermatophyta</taxon>
        <taxon>Magnoliopsida</taxon>
        <taxon>Liliopsida</taxon>
        <taxon>Poales</taxon>
        <taxon>Poaceae</taxon>
        <taxon>PACMAD clade</taxon>
        <taxon>Panicoideae</taxon>
        <taxon>Andropogonodae</taxon>
        <taxon>Andropogoneae</taxon>
        <taxon>Sorghinae</taxon>
        <taxon>Sorghum</taxon>
    </lineage>
</organism>
<feature type="region of interest" description="Disordered" evidence="1">
    <location>
        <begin position="42"/>
        <end position="90"/>
    </location>
</feature>
<dbReference type="Proteomes" id="UP000000768">
    <property type="component" value="Chromosome 2"/>
</dbReference>
<dbReference type="Gramene" id="KXG35770">
    <property type="protein sequence ID" value="KXG35770"/>
    <property type="gene ID" value="SORBI_3002G226600"/>
</dbReference>
<gene>
    <name evidence="2" type="ORF">SORBI_3002G226600</name>
</gene>
<feature type="region of interest" description="Disordered" evidence="1">
    <location>
        <begin position="1"/>
        <end position="28"/>
    </location>
</feature>
<evidence type="ECO:0000256" key="1">
    <source>
        <dbReference type="SAM" id="MobiDB-lite"/>
    </source>
</evidence>
<dbReference type="AlphaFoldDB" id="A0A1B6QCZ2"/>
<feature type="compositionally biased region" description="Basic and acidic residues" evidence="1">
    <location>
        <begin position="9"/>
        <end position="28"/>
    </location>
</feature>
<keyword evidence="3" id="KW-1185">Reference proteome</keyword>
<evidence type="ECO:0000313" key="3">
    <source>
        <dbReference type="Proteomes" id="UP000000768"/>
    </source>
</evidence>
<feature type="compositionally biased region" description="Low complexity" evidence="1">
    <location>
        <begin position="44"/>
        <end position="54"/>
    </location>
</feature>
<accession>A0A1B6QCZ2</accession>
<dbReference type="EMBL" id="CM000761">
    <property type="protein sequence ID" value="KXG35770.1"/>
    <property type="molecule type" value="Genomic_DNA"/>
</dbReference>
<proteinExistence type="predicted"/>
<reference evidence="2 3" key="1">
    <citation type="journal article" date="2009" name="Nature">
        <title>The Sorghum bicolor genome and the diversification of grasses.</title>
        <authorList>
            <person name="Paterson A.H."/>
            <person name="Bowers J.E."/>
            <person name="Bruggmann R."/>
            <person name="Dubchak I."/>
            <person name="Grimwood J."/>
            <person name="Gundlach H."/>
            <person name="Haberer G."/>
            <person name="Hellsten U."/>
            <person name="Mitros T."/>
            <person name="Poliakov A."/>
            <person name="Schmutz J."/>
            <person name="Spannagl M."/>
            <person name="Tang H."/>
            <person name="Wang X."/>
            <person name="Wicker T."/>
            <person name="Bharti A.K."/>
            <person name="Chapman J."/>
            <person name="Feltus F.A."/>
            <person name="Gowik U."/>
            <person name="Grigoriev I.V."/>
            <person name="Lyons E."/>
            <person name="Maher C.A."/>
            <person name="Martis M."/>
            <person name="Narechania A."/>
            <person name="Otillar R.P."/>
            <person name="Penning B.W."/>
            <person name="Salamov A.A."/>
            <person name="Wang Y."/>
            <person name="Zhang L."/>
            <person name="Carpita N.C."/>
            <person name="Freeling M."/>
            <person name="Gingle A.R."/>
            <person name="Hash C.T."/>
            <person name="Keller B."/>
            <person name="Klein P."/>
            <person name="Kresovich S."/>
            <person name="McCann M.C."/>
            <person name="Ming R."/>
            <person name="Peterson D.G."/>
            <person name="Mehboob-ur-Rahman"/>
            <person name="Ware D."/>
            <person name="Westhoff P."/>
            <person name="Mayer K.F."/>
            <person name="Messing J."/>
            <person name="Rokhsar D.S."/>
        </authorList>
    </citation>
    <scope>NUCLEOTIDE SEQUENCE [LARGE SCALE GENOMIC DNA]</scope>
    <source>
        <strain evidence="3">cv. BTx623</strain>
    </source>
</reference>
<evidence type="ECO:0000313" key="2">
    <source>
        <dbReference type="EMBL" id="KXG35770.1"/>
    </source>
</evidence>